<dbReference type="EMBL" id="CAAALY010023791">
    <property type="protein sequence ID" value="VEL15196.1"/>
    <property type="molecule type" value="Genomic_DNA"/>
</dbReference>
<evidence type="ECO:0000313" key="2">
    <source>
        <dbReference type="EMBL" id="VEL15196.1"/>
    </source>
</evidence>
<dbReference type="AlphaFoldDB" id="A0A3S5BRQ9"/>
<keyword evidence="3" id="KW-1185">Reference proteome</keyword>
<name>A0A3S5BRQ9_9PLAT</name>
<evidence type="ECO:0000256" key="1">
    <source>
        <dbReference type="SAM" id="MobiDB-lite"/>
    </source>
</evidence>
<reference evidence="2" key="1">
    <citation type="submission" date="2018-11" db="EMBL/GenBank/DDBJ databases">
        <authorList>
            <consortium name="Pathogen Informatics"/>
        </authorList>
    </citation>
    <scope>NUCLEOTIDE SEQUENCE</scope>
</reference>
<gene>
    <name evidence="2" type="ORF">PXEA_LOCUS8636</name>
</gene>
<evidence type="ECO:0000313" key="3">
    <source>
        <dbReference type="Proteomes" id="UP000784294"/>
    </source>
</evidence>
<organism evidence="2 3">
    <name type="scientific">Protopolystoma xenopodis</name>
    <dbReference type="NCBI Taxonomy" id="117903"/>
    <lineage>
        <taxon>Eukaryota</taxon>
        <taxon>Metazoa</taxon>
        <taxon>Spiralia</taxon>
        <taxon>Lophotrochozoa</taxon>
        <taxon>Platyhelminthes</taxon>
        <taxon>Monogenea</taxon>
        <taxon>Polyopisthocotylea</taxon>
        <taxon>Polystomatidea</taxon>
        <taxon>Polystomatidae</taxon>
        <taxon>Protopolystoma</taxon>
    </lineage>
</organism>
<accession>A0A3S5BRQ9</accession>
<sequence>MTELRKQGNSPLRPCSVVRVLISGIDASLPSSASPLIFVSPSRCSYSFPTTNIDSSPDNANRIENSNLLTSTLNQPMDAKSTSRPRSHPPTLITVDVSTGTLYIFDSVNVVPIEYLVDKE</sequence>
<feature type="compositionally biased region" description="Polar residues" evidence="1">
    <location>
        <begin position="73"/>
        <end position="84"/>
    </location>
</feature>
<proteinExistence type="predicted"/>
<feature type="region of interest" description="Disordered" evidence="1">
    <location>
        <begin position="73"/>
        <end position="92"/>
    </location>
</feature>
<dbReference type="Proteomes" id="UP000784294">
    <property type="component" value="Unassembled WGS sequence"/>
</dbReference>
<protein>
    <submittedName>
        <fullName evidence="2">Uncharacterized protein</fullName>
    </submittedName>
</protein>
<comment type="caution">
    <text evidence="2">The sequence shown here is derived from an EMBL/GenBank/DDBJ whole genome shotgun (WGS) entry which is preliminary data.</text>
</comment>